<dbReference type="GO" id="GO:0034272">
    <property type="term" value="C:phosphatidylinositol 3-kinase complex, class III, type II"/>
    <property type="evidence" value="ECO:0007669"/>
    <property type="project" value="TreeGrafter"/>
</dbReference>
<feature type="region of interest" description="Disordered" evidence="4">
    <location>
        <begin position="28"/>
        <end position="64"/>
    </location>
</feature>
<dbReference type="GO" id="GO:0034271">
    <property type="term" value="C:phosphatidylinositol 3-kinase complex, class III, type I"/>
    <property type="evidence" value="ECO:0007669"/>
    <property type="project" value="TreeGrafter"/>
</dbReference>
<gene>
    <name evidence="7" type="ORF">U0070_019165</name>
</gene>
<comment type="similarity">
    <text evidence="1">Belongs to the beclin family.</text>
</comment>
<feature type="coiled-coil region" evidence="3">
    <location>
        <begin position="145"/>
        <end position="242"/>
    </location>
</feature>
<dbReference type="AlphaFoldDB" id="A0AAW0IMC1"/>
<dbReference type="Gene3D" id="6.10.250.3110">
    <property type="match status" value="1"/>
</dbReference>
<dbReference type="GO" id="GO:0000407">
    <property type="term" value="C:phagophore assembly site"/>
    <property type="evidence" value="ECO:0007669"/>
    <property type="project" value="TreeGrafter"/>
</dbReference>
<keyword evidence="2" id="KW-0072">Autophagy</keyword>
<dbReference type="GO" id="GO:0045324">
    <property type="term" value="P:late endosome to vacuole transport"/>
    <property type="evidence" value="ECO:0007669"/>
    <property type="project" value="TreeGrafter"/>
</dbReference>
<evidence type="ECO:0000256" key="2">
    <source>
        <dbReference type="ARBA" id="ARBA00023006"/>
    </source>
</evidence>
<evidence type="ECO:0000256" key="4">
    <source>
        <dbReference type="SAM" id="MobiDB-lite"/>
    </source>
</evidence>
<dbReference type="GO" id="GO:0043548">
    <property type="term" value="F:phosphatidylinositol 3-kinase binding"/>
    <property type="evidence" value="ECO:0007669"/>
    <property type="project" value="TreeGrafter"/>
</dbReference>
<dbReference type="Pfam" id="PF17675">
    <property type="entry name" value="APG6_N"/>
    <property type="match status" value="1"/>
</dbReference>
<dbReference type="PANTHER" id="PTHR12768:SF5">
    <property type="entry name" value="BECLIN-2"/>
    <property type="match status" value="1"/>
</dbReference>
<evidence type="ECO:0008006" key="9">
    <source>
        <dbReference type="Google" id="ProtNLM"/>
    </source>
</evidence>
<comment type="caution">
    <text evidence="7">The sequence shown here is derived from an EMBL/GenBank/DDBJ whole genome shotgun (WGS) entry which is preliminary data.</text>
</comment>
<evidence type="ECO:0000313" key="8">
    <source>
        <dbReference type="Proteomes" id="UP001488838"/>
    </source>
</evidence>
<feature type="domain" description="Atg6 BARA" evidence="5">
    <location>
        <begin position="239"/>
        <end position="418"/>
    </location>
</feature>
<name>A0AAW0IMC1_MYOGA</name>
<evidence type="ECO:0000256" key="3">
    <source>
        <dbReference type="SAM" id="Coils"/>
    </source>
</evidence>
<feature type="domain" description="Atg6/beclin coiled-coil" evidence="6">
    <location>
        <begin position="106"/>
        <end position="236"/>
    </location>
</feature>
<dbReference type="EMBL" id="JBBHLL010000114">
    <property type="protein sequence ID" value="KAK7815321.1"/>
    <property type="molecule type" value="Genomic_DNA"/>
</dbReference>
<protein>
    <recommendedName>
        <fullName evidence="9">Beclin-2</fullName>
    </recommendedName>
</protein>
<dbReference type="GO" id="GO:0000045">
    <property type="term" value="P:autophagosome assembly"/>
    <property type="evidence" value="ECO:0007669"/>
    <property type="project" value="TreeGrafter"/>
</dbReference>
<keyword evidence="8" id="KW-1185">Reference proteome</keyword>
<reference evidence="7 8" key="1">
    <citation type="journal article" date="2023" name="bioRxiv">
        <title>Conserved and derived expression patterns and positive selection on dental genes reveal complex evolutionary context of ever-growing rodent molars.</title>
        <authorList>
            <person name="Calamari Z.T."/>
            <person name="Song A."/>
            <person name="Cohen E."/>
            <person name="Akter M."/>
            <person name="Roy R.D."/>
            <person name="Hallikas O."/>
            <person name="Christensen M.M."/>
            <person name="Li P."/>
            <person name="Marangoni P."/>
            <person name="Jernvall J."/>
            <person name="Klein O.D."/>
        </authorList>
    </citation>
    <scope>NUCLEOTIDE SEQUENCE [LARGE SCALE GENOMIC DNA]</scope>
    <source>
        <strain evidence="7">V071</strain>
    </source>
</reference>
<dbReference type="InterPro" id="IPR038274">
    <property type="entry name" value="Atg6/Beclin_C_sf"/>
</dbReference>
<accession>A0AAW0IMC1</accession>
<evidence type="ECO:0000259" key="6">
    <source>
        <dbReference type="Pfam" id="PF17675"/>
    </source>
</evidence>
<proteinExistence type="inferred from homology"/>
<dbReference type="Proteomes" id="UP001488838">
    <property type="component" value="Unassembled WGS sequence"/>
</dbReference>
<dbReference type="Pfam" id="PF04111">
    <property type="entry name" value="APG6"/>
    <property type="match status" value="1"/>
</dbReference>
<dbReference type="GO" id="GO:0030674">
    <property type="term" value="F:protein-macromolecule adaptor activity"/>
    <property type="evidence" value="ECO:0007669"/>
    <property type="project" value="TreeGrafter"/>
</dbReference>
<dbReference type="GO" id="GO:0000423">
    <property type="term" value="P:mitophagy"/>
    <property type="evidence" value="ECO:0007669"/>
    <property type="project" value="TreeGrafter"/>
</dbReference>
<sequence length="424" mass="48622">MSSTSFLCQRCNKPLKISQELWAMQRRSLEAQHHASPSPKMPVSGKLQARTSRRQHPDRGRTSQESACCTFTLLGEPSTQRTLDSIQNTILETFEIVSGQKDVEHPLCVDCMDGLLEELDAQLTLVEADNQKYKSFVERESLVSEEEREALHVELRAELQSLEQEEARLAQELKDMDQQHARIEAELKAAEAESRELEQQEEQHWKDYAALTMEQLELTDELSSLENRLAHAQGQLQYLSKTDILNITFTILDDGPLGIINNFRLGRLPRIQVEWKEINAAWGQTAFLLFTLSKIAGLQFQRYQLVPRGDHSYIKSLTDDGMLLLFSDGSHNVFYDNKFDRGMKAFLDCLQQLVKVLEKEEGIFLPYRIHVKGGMLEDATGSGECYSIRTHLNTEEEWAKALKFMLTNLKLILAWASSRYYCKT</sequence>
<dbReference type="InterPro" id="IPR007243">
    <property type="entry name" value="Atg6/Beclin"/>
</dbReference>
<organism evidence="7 8">
    <name type="scientific">Myodes glareolus</name>
    <name type="common">Bank vole</name>
    <name type="synonym">Clethrionomys glareolus</name>
    <dbReference type="NCBI Taxonomy" id="447135"/>
    <lineage>
        <taxon>Eukaryota</taxon>
        <taxon>Metazoa</taxon>
        <taxon>Chordata</taxon>
        <taxon>Craniata</taxon>
        <taxon>Vertebrata</taxon>
        <taxon>Euteleostomi</taxon>
        <taxon>Mammalia</taxon>
        <taxon>Eutheria</taxon>
        <taxon>Euarchontoglires</taxon>
        <taxon>Glires</taxon>
        <taxon>Rodentia</taxon>
        <taxon>Myomorpha</taxon>
        <taxon>Muroidea</taxon>
        <taxon>Cricetidae</taxon>
        <taxon>Arvicolinae</taxon>
        <taxon>Myodes</taxon>
    </lineage>
</organism>
<dbReference type="GO" id="GO:0006995">
    <property type="term" value="P:cellular response to nitrogen starvation"/>
    <property type="evidence" value="ECO:0007669"/>
    <property type="project" value="TreeGrafter"/>
</dbReference>
<evidence type="ECO:0000313" key="7">
    <source>
        <dbReference type="EMBL" id="KAK7815321.1"/>
    </source>
</evidence>
<dbReference type="InterPro" id="IPR041691">
    <property type="entry name" value="Atg6/beclin_CC"/>
</dbReference>
<evidence type="ECO:0000259" key="5">
    <source>
        <dbReference type="Pfam" id="PF04111"/>
    </source>
</evidence>
<keyword evidence="3" id="KW-0175">Coiled coil</keyword>
<dbReference type="PANTHER" id="PTHR12768">
    <property type="entry name" value="BECLIN 1"/>
    <property type="match status" value="1"/>
</dbReference>
<dbReference type="InterPro" id="IPR040455">
    <property type="entry name" value="Atg6_BARA"/>
</dbReference>
<dbReference type="Gene3D" id="1.10.418.40">
    <property type="entry name" value="Autophagy protein 6/Beclin 1"/>
    <property type="match status" value="1"/>
</dbReference>
<evidence type="ECO:0000256" key="1">
    <source>
        <dbReference type="ARBA" id="ARBA00005965"/>
    </source>
</evidence>